<evidence type="ECO:0000313" key="2">
    <source>
        <dbReference type="Proteomes" id="UP001321749"/>
    </source>
</evidence>
<gene>
    <name evidence="1" type="ORF">QBC42DRAFT_90735</name>
</gene>
<accession>A0AAV9I334</accession>
<dbReference type="AlphaFoldDB" id="A0AAV9I334"/>
<dbReference type="Proteomes" id="UP001321749">
    <property type="component" value="Unassembled WGS sequence"/>
</dbReference>
<reference evidence="1" key="1">
    <citation type="journal article" date="2023" name="Mol. Phylogenet. Evol.">
        <title>Genome-scale phylogeny and comparative genomics of the fungal order Sordariales.</title>
        <authorList>
            <person name="Hensen N."/>
            <person name="Bonometti L."/>
            <person name="Westerberg I."/>
            <person name="Brannstrom I.O."/>
            <person name="Guillou S."/>
            <person name="Cros-Aarteil S."/>
            <person name="Calhoun S."/>
            <person name="Haridas S."/>
            <person name="Kuo A."/>
            <person name="Mondo S."/>
            <person name="Pangilinan J."/>
            <person name="Riley R."/>
            <person name="LaButti K."/>
            <person name="Andreopoulos B."/>
            <person name="Lipzen A."/>
            <person name="Chen C."/>
            <person name="Yan M."/>
            <person name="Daum C."/>
            <person name="Ng V."/>
            <person name="Clum A."/>
            <person name="Steindorff A."/>
            <person name="Ohm R.A."/>
            <person name="Martin F."/>
            <person name="Silar P."/>
            <person name="Natvig D.O."/>
            <person name="Lalanne C."/>
            <person name="Gautier V."/>
            <person name="Ament-Velasquez S.L."/>
            <person name="Kruys A."/>
            <person name="Hutchinson M.I."/>
            <person name="Powell A.J."/>
            <person name="Barry K."/>
            <person name="Miller A.N."/>
            <person name="Grigoriev I.V."/>
            <person name="Debuchy R."/>
            <person name="Gladieux P."/>
            <person name="Hiltunen Thoren M."/>
            <person name="Johannesson H."/>
        </authorList>
    </citation>
    <scope>NUCLEOTIDE SEQUENCE</scope>
    <source>
        <strain evidence="1">PSN324</strain>
    </source>
</reference>
<sequence>MVRNGLQAKIIKPTFYIYGPPLFTLPAVSPFCKFSESPGNYTQLEQVYFERSKFGKCLVLLLISCGMGHDISGVSINQIDRLWLYQRQILAIWWTVTLLSLPNLLNNNRTTTAMTQPPPLPFFFFISHLDEICYRLSRGQFFARLTHDNVSTPTRICFLFLNFLSPIPRHFQSTLAVDVSWGRNSGKTLDDLAVSDYTGLITWFPIPGHSEFLPETQREQLAARLQELCSEFLDQTRPDESQNQEVMSRRAHLILSRPTDSISF</sequence>
<keyword evidence="2" id="KW-1185">Reference proteome</keyword>
<comment type="caution">
    <text evidence="1">The sequence shown here is derived from an EMBL/GenBank/DDBJ whole genome shotgun (WGS) entry which is preliminary data.</text>
</comment>
<name>A0AAV9I334_9PEZI</name>
<dbReference type="EMBL" id="MU864933">
    <property type="protein sequence ID" value="KAK4466231.1"/>
    <property type="molecule type" value="Genomic_DNA"/>
</dbReference>
<reference evidence="1" key="2">
    <citation type="submission" date="2023-06" db="EMBL/GenBank/DDBJ databases">
        <authorList>
            <consortium name="Lawrence Berkeley National Laboratory"/>
            <person name="Mondo S.J."/>
            <person name="Hensen N."/>
            <person name="Bonometti L."/>
            <person name="Westerberg I."/>
            <person name="Brannstrom I.O."/>
            <person name="Guillou S."/>
            <person name="Cros-Aarteil S."/>
            <person name="Calhoun S."/>
            <person name="Haridas S."/>
            <person name="Kuo A."/>
            <person name="Pangilinan J."/>
            <person name="Riley R."/>
            <person name="Labutti K."/>
            <person name="Andreopoulos B."/>
            <person name="Lipzen A."/>
            <person name="Chen C."/>
            <person name="Yanf M."/>
            <person name="Daum C."/>
            <person name="Ng V."/>
            <person name="Clum A."/>
            <person name="Steindorff A."/>
            <person name="Ohm R."/>
            <person name="Martin F."/>
            <person name="Silar P."/>
            <person name="Natvig D."/>
            <person name="Lalanne C."/>
            <person name="Gautier V."/>
            <person name="Ament-Velasquez S.L."/>
            <person name="Kruys A."/>
            <person name="Hutchinson M.I."/>
            <person name="Powell A.J."/>
            <person name="Barry K."/>
            <person name="Miller A.N."/>
            <person name="Grigoriev I.V."/>
            <person name="Debuchy R."/>
            <person name="Gladieux P."/>
            <person name="Thoren M.H."/>
            <person name="Johannesson H."/>
        </authorList>
    </citation>
    <scope>NUCLEOTIDE SEQUENCE</scope>
    <source>
        <strain evidence="1">PSN324</strain>
    </source>
</reference>
<protein>
    <submittedName>
        <fullName evidence="1">Uncharacterized protein</fullName>
    </submittedName>
</protein>
<organism evidence="1 2">
    <name type="scientific">Cladorrhinum samala</name>
    <dbReference type="NCBI Taxonomy" id="585594"/>
    <lineage>
        <taxon>Eukaryota</taxon>
        <taxon>Fungi</taxon>
        <taxon>Dikarya</taxon>
        <taxon>Ascomycota</taxon>
        <taxon>Pezizomycotina</taxon>
        <taxon>Sordariomycetes</taxon>
        <taxon>Sordariomycetidae</taxon>
        <taxon>Sordariales</taxon>
        <taxon>Podosporaceae</taxon>
        <taxon>Cladorrhinum</taxon>
    </lineage>
</organism>
<proteinExistence type="predicted"/>
<evidence type="ECO:0000313" key="1">
    <source>
        <dbReference type="EMBL" id="KAK4466231.1"/>
    </source>
</evidence>